<name>A0ABY7CII0_9BASI</name>
<evidence type="ECO:0000313" key="3">
    <source>
        <dbReference type="Proteomes" id="UP001164743"/>
    </source>
</evidence>
<feature type="compositionally biased region" description="Low complexity" evidence="1">
    <location>
        <begin position="186"/>
        <end position="210"/>
    </location>
</feature>
<evidence type="ECO:0000256" key="1">
    <source>
        <dbReference type="SAM" id="MobiDB-lite"/>
    </source>
</evidence>
<protein>
    <submittedName>
        <fullName evidence="2">Uncharacterized protein</fullName>
    </submittedName>
</protein>
<dbReference type="EMBL" id="CP110425">
    <property type="protein sequence ID" value="WAQ84489.1"/>
    <property type="molecule type" value="Genomic_DNA"/>
</dbReference>
<feature type="region of interest" description="Disordered" evidence="1">
    <location>
        <begin position="1"/>
        <end position="87"/>
    </location>
</feature>
<feature type="compositionally biased region" description="Basic and acidic residues" evidence="1">
    <location>
        <begin position="64"/>
        <end position="73"/>
    </location>
</feature>
<reference evidence="2" key="1">
    <citation type="submission" date="2022-10" db="EMBL/GenBank/DDBJ databases">
        <title>Puccinia triticina Genome sequencing and assembly.</title>
        <authorList>
            <person name="Li C."/>
        </authorList>
    </citation>
    <scope>NUCLEOTIDE SEQUENCE</scope>
    <source>
        <strain evidence="2">Pt15</strain>
    </source>
</reference>
<feature type="compositionally biased region" description="Polar residues" evidence="1">
    <location>
        <begin position="220"/>
        <end position="229"/>
    </location>
</feature>
<feature type="region of interest" description="Disordered" evidence="1">
    <location>
        <begin position="144"/>
        <end position="249"/>
    </location>
</feature>
<sequence>MSDIHDLTDSVQSLRPSGTAPAEKTATGNPFPANPPGASLGRKTKLHLSLAAEKAASRGGQPEGSDKDKDSKEPQIMSMLRAAKGTVKEPNTKIKLLKMALEAQMAGDTAKADKILSTLLGISKEAPPKPPLTVVKRVVAKEKGRADPVTENGYQPQGMPYQGPPAMVHQFNFPGQSHLGLPQFAPPNQWTQPRPPRQRGQGRNGYQGKRFNPEYHKQRAANQQSNPGNRQMVIRDQAASRQPSQMHPK</sequence>
<feature type="compositionally biased region" description="Low complexity" evidence="1">
    <location>
        <begin position="153"/>
        <end position="165"/>
    </location>
</feature>
<dbReference type="Proteomes" id="UP001164743">
    <property type="component" value="Chromosome 5A"/>
</dbReference>
<evidence type="ECO:0000313" key="2">
    <source>
        <dbReference type="EMBL" id="WAQ84489.1"/>
    </source>
</evidence>
<gene>
    <name evidence="2" type="ORF">PtA15_5A59</name>
</gene>
<keyword evidence="3" id="KW-1185">Reference proteome</keyword>
<dbReference type="GeneID" id="77810262"/>
<proteinExistence type="predicted"/>
<organism evidence="2 3">
    <name type="scientific">Puccinia triticina</name>
    <dbReference type="NCBI Taxonomy" id="208348"/>
    <lineage>
        <taxon>Eukaryota</taxon>
        <taxon>Fungi</taxon>
        <taxon>Dikarya</taxon>
        <taxon>Basidiomycota</taxon>
        <taxon>Pucciniomycotina</taxon>
        <taxon>Pucciniomycetes</taxon>
        <taxon>Pucciniales</taxon>
        <taxon>Pucciniaceae</taxon>
        <taxon>Puccinia</taxon>
    </lineage>
</organism>
<dbReference type="RefSeq" id="XP_053020044.1">
    <property type="nucleotide sequence ID" value="XM_053169377.1"/>
</dbReference>
<accession>A0ABY7CII0</accession>
<feature type="compositionally biased region" description="Polar residues" evidence="1">
    <location>
        <begin position="239"/>
        <end position="249"/>
    </location>
</feature>